<dbReference type="EMBL" id="LR796652">
    <property type="protein sequence ID" value="CAB4157838.1"/>
    <property type="molecule type" value="Genomic_DNA"/>
</dbReference>
<gene>
    <name evidence="1" type="ORF">UFOVP409_54</name>
    <name evidence="2" type="ORF">UFOVP684_48</name>
</gene>
<accession>A0A6J5M1D2</accession>
<dbReference type="EMBL" id="LR796382">
    <property type="protein sequence ID" value="CAB4140604.1"/>
    <property type="molecule type" value="Genomic_DNA"/>
</dbReference>
<evidence type="ECO:0000313" key="2">
    <source>
        <dbReference type="EMBL" id="CAB4157838.1"/>
    </source>
</evidence>
<evidence type="ECO:0000313" key="1">
    <source>
        <dbReference type="EMBL" id="CAB4140604.1"/>
    </source>
</evidence>
<organism evidence="1">
    <name type="scientific">uncultured Caudovirales phage</name>
    <dbReference type="NCBI Taxonomy" id="2100421"/>
    <lineage>
        <taxon>Viruses</taxon>
        <taxon>Duplodnaviria</taxon>
        <taxon>Heunggongvirae</taxon>
        <taxon>Uroviricota</taxon>
        <taxon>Caudoviricetes</taxon>
        <taxon>Peduoviridae</taxon>
        <taxon>Maltschvirus</taxon>
        <taxon>Maltschvirus maltsch</taxon>
    </lineage>
</organism>
<protein>
    <submittedName>
        <fullName evidence="1">Uncharacterized protein</fullName>
    </submittedName>
</protein>
<name>A0A6J5M1D2_9CAUD</name>
<sequence>MGGGGGGSTTTSGLDPTLQPYVSYGLEEAKRQYQAPGAQFFPGQTYVSPSAATQTALQAAQQRAVMGSPIQQAAQQEYLSTVQGRGVNPFLEGALSGANRRAEEAYTRGVQGLQSQASSMGRYGSNAMGQQVGQAQDVFGRNLAEQAGQLAYQSAEAERGRQMQAVANAPAYAQADYQDIQKLLTAGQGQESYQQKALQDAINRYNYEQTMPERKLQQFTNLFTSAPAGGTSTTTQSGGK</sequence>
<proteinExistence type="predicted"/>
<reference evidence="1" key="1">
    <citation type="submission" date="2020-04" db="EMBL/GenBank/DDBJ databases">
        <authorList>
            <person name="Chiriac C."/>
            <person name="Salcher M."/>
            <person name="Ghai R."/>
            <person name="Kavagutti S V."/>
        </authorList>
    </citation>
    <scope>NUCLEOTIDE SEQUENCE</scope>
</reference>